<gene>
    <name evidence="3" type="ORF">BZA70DRAFT_35386</name>
</gene>
<feature type="transmembrane region" description="Helical" evidence="2">
    <location>
        <begin position="21"/>
        <end position="42"/>
    </location>
</feature>
<keyword evidence="4" id="KW-1185">Reference proteome</keyword>
<evidence type="ECO:0000313" key="4">
    <source>
        <dbReference type="Proteomes" id="UP001498771"/>
    </source>
</evidence>
<feature type="transmembrane region" description="Helical" evidence="2">
    <location>
        <begin position="155"/>
        <end position="176"/>
    </location>
</feature>
<dbReference type="Pfam" id="PF11735">
    <property type="entry name" value="CAP59_mtransfer"/>
    <property type="match status" value="1"/>
</dbReference>
<keyword evidence="2" id="KW-0812">Transmembrane</keyword>
<reference evidence="3 4" key="1">
    <citation type="submission" date="2024-03" db="EMBL/GenBank/DDBJ databases">
        <title>Genome-scale model development and genomic sequencing of the oleaginous clade Lipomyces.</title>
        <authorList>
            <consortium name="Lawrence Berkeley National Laboratory"/>
            <person name="Czajka J.J."/>
            <person name="Han Y."/>
            <person name="Kim J."/>
            <person name="Mondo S.J."/>
            <person name="Hofstad B.A."/>
            <person name="Robles A."/>
            <person name="Haridas S."/>
            <person name="Riley R."/>
            <person name="LaButti K."/>
            <person name="Pangilinan J."/>
            <person name="Andreopoulos W."/>
            <person name="Lipzen A."/>
            <person name="Yan J."/>
            <person name="Wang M."/>
            <person name="Ng V."/>
            <person name="Grigoriev I.V."/>
            <person name="Spatafora J.W."/>
            <person name="Magnuson J.K."/>
            <person name="Baker S.E."/>
            <person name="Pomraning K.R."/>
        </authorList>
    </citation>
    <scope>NUCLEOTIDE SEQUENCE [LARGE SCALE GENOMIC DNA]</scope>
    <source>
        <strain evidence="3 4">Phaff 52-87</strain>
    </source>
</reference>
<accession>A0ABR1FE56</accession>
<comment type="caution">
    <text evidence="3">The sequence shown here is derived from an EMBL/GenBank/DDBJ whole genome shotgun (WGS) entry which is preliminary data.</text>
</comment>
<sequence>MSFSIDLNSLSQWPIYSFISHYRLALLFWLLPTLLFRLHFLILTHNSLTLSAFAAFVFIYLPIRLISTAVKRLRPPRPGLEYPTRRLSSDSNESTDAAYFFEKAALENQALTESPKYYLPVSSSPSSSPARGRSRRGSSQNGTGLFDRFTLRNVLLLNLSIAYILVVYTLGLASPFPGGDASSLPYVAGVDSEQPGEAYFIAANFYNTEKIMPLWTAEMLRLIDVLGEKNVYLSFTENDSRDNTASQLLHLTRYLSYRNIPHSLNITTAIHPLPHKNPWIDTPHRIEYMTEVRNTALEPLRELSGTALGRRIERIIFINDVIYHHTDVLKLLAAIEDPSTSVDPLSTPETPAVMACGMDMEASTLYDQWALRDRCGNSVNGLYPYFSDPRDRTMVSRGGVVEVGTCWNGIVAMHSGAFMSPPREYIPRPTPGAKRYLAPVDDTSSAAVPLRFPQPPQSCIISECTLLPLSLINSYRLSSNGAVSPRIVVDTSVVVAYDYKWWWLYAYFSRTPIIQTWITLVERPILRVWESFGFADLFSWKELKDACYPSDWTRCNANEQKFLTPPADNPPFRKSSVDAAAAAAAREKIVLNSPMPVKTKAELQRKRRIRIEDLEKKKAVELRRMREKLADVTLY</sequence>
<name>A0ABR1FE56_9ASCO</name>
<evidence type="ECO:0000313" key="3">
    <source>
        <dbReference type="EMBL" id="KAK7208134.1"/>
    </source>
</evidence>
<dbReference type="Proteomes" id="UP001498771">
    <property type="component" value="Unassembled WGS sequence"/>
</dbReference>
<dbReference type="GeneID" id="90040567"/>
<organism evidence="3 4">
    <name type="scientific">Myxozyma melibiosi</name>
    <dbReference type="NCBI Taxonomy" id="54550"/>
    <lineage>
        <taxon>Eukaryota</taxon>
        <taxon>Fungi</taxon>
        <taxon>Dikarya</taxon>
        <taxon>Ascomycota</taxon>
        <taxon>Saccharomycotina</taxon>
        <taxon>Lipomycetes</taxon>
        <taxon>Lipomycetales</taxon>
        <taxon>Lipomycetaceae</taxon>
        <taxon>Myxozyma</taxon>
    </lineage>
</organism>
<keyword evidence="2" id="KW-1133">Transmembrane helix</keyword>
<protein>
    <submittedName>
        <fullName evidence="3">Glycosyltransferase family 69 protein</fullName>
    </submittedName>
</protein>
<feature type="region of interest" description="Disordered" evidence="1">
    <location>
        <begin position="117"/>
        <end position="140"/>
    </location>
</feature>
<proteinExistence type="predicted"/>
<evidence type="ECO:0000256" key="1">
    <source>
        <dbReference type="SAM" id="MobiDB-lite"/>
    </source>
</evidence>
<dbReference type="RefSeq" id="XP_064771167.1">
    <property type="nucleotide sequence ID" value="XM_064915055.1"/>
</dbReference>
<dbReference type="PANTHER" id="PTHR34144">
    <property type="entry name" value="CHROMOSOME 8, WHOLE GENOME SHOTGUN SEQUENCE"/>
    <property type="match status" value="1"/>
</dbReference>
<dbReference type="InterPro" id="IPR021047">
    <property type="entry name" value="Mannosyltransferase_CMT1"/>
</dbReference>
<dbReference type="EMBL" id="JBBJBU010000001">
    <property type="protein sequence ID" value="KAK7208134.1"/>
    <property type="molecule type" value="Genomic_DNA"/>
</dbReference>
<feature type="compositionally biased region" description="Low complexity" evidence="1">
    <location>
        <begin position="122"/>
        <end position="131"/>
    </location>
</feature>
<dbReference type="PANTHER" id="PTHR34144:SF7">
    <property type="entry name" value="EXPORT PROTEIN (CAP59), PUTATIVE (AFU_ORTHOLOGUE AFUA_7G05020)-RELATED"/>
    <property type="match status" value="1"/>
</dbReference>
<evidence type="ECO:0000256" key="2">
    <source>
        <dbReference type="SAM" id="Phobius"/>
    </source>
</evidence>
<feature type="transmembrane region" description="Helical" evidence="2">
    <location>
        <begin position="48"/>
        <end position="67"/>
    </location>
</feature>
<keyword evidence="2" id="KW-0472">Membrane</keyword>